<organism evidence="4">
    <name type="scientific">Mantoniella antarctica</name>
    <dbReference type="NCBI Taxonomy" id="81844"/>
    <lineage>
        <taxon>Eukaryota</taxon>
        <taxon>Viridiplantae</taxon>
        <taxon>Chlorophyta</taxon>
        <taxon>Mamiellophyceae</taxon>
        <taxon>Mamiellales</taxon>
        <taxon>Mamiellaceae</taxon>
        <taxon>Mantoniella</taxon>
    </lineage>
</organism>
<dbReference type="InterPro" id="IPR003323">
    <property type="entry name" value="OTU_dom"/>
</dbReference>
<accession>A0A7S0SHG7</accession>
<evidence type="ECO:0000256" key="2">
    <source>
        <dbReference type="SAM" id="MobiDB-lite"/>
    </source>
</evidence>
<comment type="similarity">
    <text evidence="1">Belongs to the peptidase C85 family.</text>
</comment>
<dbReference type="PANTHER" id="PTHR12419:SF10">
    <property type="entry name" value="DEUBIQUITINASE OTUD6B"/>
    <property type="match status" value="1"/>
</dbReference>
<proteinExistence type="inferred from homology"/>
<sequence>MTKAMLRRQKKETEEREREVRINDEKSNMGPSARDREEAALKLLLTPLHLRIKDIKADGHCMYRSVEDQLVLRNSKDGAHAHGEDGAVGEQSSEHEISDGGQGAAPPVGEDFASLRRRCAHVMRKSQWDYRPFLAQCAEDSTACNAAWVAYCLEVEDSAAWGGQMELGALAKALGRCIKVYTAHMPVVVMGEEFAVEGGEAPLVVCFQQHAFGLGEHYNSVVGL</sequence>
<dbReference type="EMBL" id="HBFC01016444">
    <property type="protein sequence ID" value="CAD8707039.1"/>
    <property type="molecule type" value="Transcribed_RNA"/>
</dbReference>
<dbReference type="InterPro" id="IPR050704">
    <property type="entry name" value="Peptidase_C85-like"/>
</dbReference>
<evidence type="ECO:0000256" key="1">
    <source>
        <dbReference type="ARBA" id="ARBA00010407"/>
    </source>
</evidence>
<dbReference type="PROSITE" id="PS50802">
    <property type="entry name" value="OTU"/>
    <property type="match status" value="1"/>
</dbReference>
<feature type="compositionally biased region" description="Basic residues" evidence="2">
    <location>
        <begin position="1"/>
        <end position="10"/>
    </location>
</feature>
<evidence type="ECO:0000313" key="4">
    <source>
        <dbReference type="EMBL" id="CAD8707039.1"/>
    </source>
</evidence>
<name>A0A7S0SHG7_9CHLO</name>
<dbReference type="Gene3D" id="3.90.70.80">
    <property type="match status" value="1"/>
</dbReference>
<feature type="domain" description="OTU" evidence="3">
    <location>
        <begin position="50"/>
        <end position="224"/>
    </location>
</feature>
<gene>
    <name evidence="4" type="ORF">MANT1106_LOCUS9722</name>
</gene>
<dbReference type="GO" id="GO:0004843">
    <property type="term" value="F:cysteine-type deubiquitinase activity"/>
    <property type="evidence" value="ECO:0007669"/>
    <property type="project" value="TreeGrafter"/>
</dbReference>
<feature type="region of interest" description="Disordered" evidence="2">
    <location>
        <begin position="78"/>
        <end position="107"/>
    </location>
</feature>
<dbReference type="InterPro" id="IPR038765">
    <property type="entry name" value="Papain-like_cys_pep_sf"/>
</dbReference>
<dbReference type="Pfam" id="PF02338">
    <property type="entry name" value="OTU"/>
    <property type="match status" value="1"/>
</dbReference>
<dbReference type="GO" id="GO:0016579">
    <property type="term" value="P:protein deubiquitination"/>
    <property type="evidence" value="ECO:0007669"/>
    <property type="project" value="TreeGrafter"/>
</dbReference>
<dbReference type="AlphaFoldDB" id="A0A7S0SHG7"/>
<dbReference type="PANTHER" id="PTHR12419">
    <property type="entry name" value="OTU DOMAIN CONTAINING PROTEIN"/>
    <property type="match status" value="1"/>
</dbReference>
<reference evidence="4" key="1">
    <citation type="submission" date="2021-01" db="EMBL/GenBank/DDBJ databases">
        <authorList>
            <person name="Corre E."/>
            <person name="Pelletier E."/>
            <person name="Niang G."/>
            <person name="Scheremetjew M."/>
            <person name="Finn R."/>
            <person name="Kale V."/>
            <person name="Holt S."/>
            <person name="Cochrane G."/>
            <person name="Meng A."/>
            <person name="Brown T."/>
            <person name="Cohen L."/>
        </authorList>
    </citation>
    <scope>NUCLEOTIDE SEQUENCE</scope>
    <source>
        <strain evidence="4">SL-175</strain>
    </source>
</reference>
<feature type="compositionally biased region" description="Basic and acidic residues" evidence="2">
    <location>
        <begin position="11"/>
        <end position="34"/>
    </location>
</feature>
<protein>
    <recommendedName>
        <fullName evidence="3">OTU domain-containing protein</fullName>
    </recommendedName>
</protein>
<evidence type="ECO:0000259" key="3">
    <source>
        <dbReference type="PROSITE" id="PS50802"/>
    </source>
</evidence>
<dbReference type="SUPFAM" id="SSF54001">
    <property type="entry name" value="Cysteine proteinases"/>
    <property type="match status" value="1"/>
</dbReference>
<feature type="region of interest" description="Disordered" evidence="2">
    <location>
        <begin position="1"/>
        <end position="34"/>
    </location>
</feature>